<dbReference type="KEGG" id="acan:ACA1_269650"/>
<evidence type="ECO:0000256" key="1">
    <source>
        <dbReference type="ARBA" id="ARBA00007130"/>
    </source>
</evidence>
<dbReference type="EMBL" id="KB007933">
    <property type="protein sequence ID" value="ELR19523.1"/>
    <property type="molecule type" value="Genomic_DNA"/>
</dbReference>
<proteinExistence type="inferred from homology"/>
<dbReference type="GO" id="GO:0000045">
    <property type="term" value="P:autophagosome assembly"/>
    <property type="evidence" value="ECO:0007669"/>
    <property type="project" value="TreeGrafter"/>
</dbReference>
<dbReference type="Pfam" id="PF07855">
    <property type="entry name" value="ATG101"/>
    <property type="match status" value="1"/>
</dbReference>
<organism evidence="4 5">
    <name type="scientific">Acanthamoeba castellanii (strain ATCC 30010 / Neff)</name>
    <dbReference type="NCBI Taxonomy" id="1257118"/>
    <lineage>
        <taxon>Eukaryota</taxon>
        <taxon>Amoebozoa</taxon>
        <taxon>Discosea</taxon>
        <taxon>Longamoebia</taxon>
        <taxon>Centramoebida</taxon>
        <taxon>Acanthamoebidae</taxon>
        <taxon>Acanthamoeba</taxon>
    </lineage>
</organism>
<evidence type="ECO:0000256" key="2">
    <source>
        <dbReference type="ARBA" id="ARBA00018874"/>
    </source>
</evidence>
<dbReference type="GO" id="GO:1990316">
    <property type="term" value="C:Atg1/ULK1 kinase complex"/>
    <property type="evidence" value="ECO:0007669"/>
    <property type="project" value="TreeGrafter"/>
</dbReference>
<sequence>MNVQQFSIKQLEVESKHLSDVLRCMLHTVLFNRAFGLVYPKEEIIDTLDFEYVRCDDVTVHQYVEEQIKTFRTTLAEREDRRAQLVLSFFETRSKKAWFRKVEEKICFEQWVFFIILKEDSPVETPEAREKLENELRERIMYIIQTVNEKQNHIPLKFQPTDLIPFPYEFIKTGSALHMQLTDVITIPSTSENWGVDMMWNLIKSPQPILT</sequence>
<dbReference type="PANTHER" id="PTHR13292">
    <property type="entry name" value="AUTOPHAGY-RELATED PROTEIN 101"/>
    <property type="match status" value="1"/>
</dbReference>
<dbReference type="VEuPathDB" id="AmoebaDB:ACA1_269650"/>
<evidence type="ECO:0000313" key="4">
    <source>
        <dbReference type="EMBL" id="ELR19523.1"/>
    </source>
</evidence>
<evidence type="ECO:0000313" key="5">
    <source>
        <dbReference type="Proteomes" id="UP000011083"/>
    </source>
</evidence>
<dbReference type="RefSeq" id="XP_004341609.1">
    <property type="nucleotide sequence ID" value="XM_004341561.1"/>
</dbReference>
<evidence type="ECO:0000256" key="3">
    <source>
        <dbReference type="ARBA" id="ARBA00023006"/>
    </source>
</evidence>
<dbReference type="AlphaFoldDB" id="L8H489"/>
<comment type="similarity">
    <text evidence="1">Belongs to the ATG101 family.</text>
</comment>
<dbReference type="PANTHER" id="PTHR13292:SF0">
    <property type="entry name" value="AUTOPHAGY-RELATED PROTEIN 101"/>
    <property type="match status" value="1"/>
</dbReference>
<dbReference type="OMA" id="WEQWIIS"/>
<dbReference type="Proteomes" id="UP000011083">
    <property type="component" value="Unassembled WGS sequence"/>
</dbReference>
<dbReference type="OrthoDB" id="10259639at2759"/>
<keyword evidence="5" id="KW-1185">Reference proteome</keyword>
<keyword evidence="3" id="KW-0072">Autophagy</keyword>
<dbReference type="GeneID" id="14920308"/>
<gene>
    <name evidence="4" type="ORF">ACA1_269650</name>
</gene>
<dbReference type="GO" id="GO:0019901">
    <property type="term" value="F:protein kinase binding"/>
    <property type="evidence" value="ECO:0007669"/>
    <property type="project" value="TreeGrafter"/>
</dbReference>
<dbReference type="GO" id="GO:0000407">
    <property type="term" value="C:phagophore assembly site"/>
    <property type="evidence" value="ECO:0007669"/>
    <property type="project" value="TreeGrafter"/>
</dbReference>
<protein>
    <recommendedName>
        <fullName evidence="2">Autophagy-related protein 101</fullName>
    </recommendedName>
</protein>
<accession>L8H489</accession>
<reference evidence="4 5" key="1">
    <citation type="journal article" date="2013" name="Genome Biol.">
        <title>Genome of Acanthamoeba castellanii highlights extensive lateral gene transfer and early evolution of tyrosine kinase signaling.</title>
        <authorList>
            <person name="Clarke M."/>
            <person name="Lohan A.J."/>
            <person name="Liu B."/>
            <person name="Lagkouvardos I."/>
            <person name="Roy S."/>
            <person name="Zafar N."/>
            <person name="Bertelli C."/>
            <person name="Schilde C."/>
            <person name="Kianianmomeni A."/>
            <person name="Burglin T.R."/>
            <person name="Frech C."/>
            <person name="Turcotte B."/>
            <person name="Kopec K.O."/>
            <person name="Synnott J.M."/>
            <person name="Choo C."/>
            <person name="Paponov I."/>
            <person name="Finkler A."/>
            <person name="Soon Heng Tan C."/>
            <person name="Hutchins A.P."/>
            <person name="Weinmeier T."/>
            <person name="Rattei T."/>
            <person name="Chu J.S."/>
            <person name="Gimenez G."/>
            <person name="Irimia M."/>
            <person name="Rigden D.J."/>
            <person name="Fitzpatrick D.A."/>
            <person name="Lorenzo-Morales J."/>
            <person name="Bateman A."/>
            <person name="Chiu C.H."/>
            <person name="Tang P."/>
            <person name="Hegemann P."/>
            <person name="Fromm H."/>
            <person name="Raoult D."/>
            <person name="Greub G."/>
            <person name="Miranda-Saavedra D."/>
            <person name="Chen N."/>
            <person name="Nash P."/>
            <person name="Ginger M.L."/>
            <person name="Horn M."/>
            <person name="Schaap P."/>
            <person name="Caler L."/>
            <person name="Loftus B."/>
        </authorList>
    </citation>
    <scope>NUCLEOTIDE SEQUENCE [LARGE SCALE GENOMIC DNA]</scope>
    <source>
        <strain evidence="4 5">Neff</strain>
    </source>
</reference>
<name>L8H489_ACACF</name>
<dbReference type="STRING" id="1257118.L8H489"/>
<dbReference type="InterPro" id="IPR012445">
    <property type="entry name" value="ATG101"/>
</dbReference>